<feature type="domain" description="ABC transporter" evidence="9">
    <location>
        <begin position="335"/>
        <end position="574"/>
    </location>
</feature>
<feature type="transmembrane region" description="Helical" evidence="8">
    <location>
        <begin position="797"/>
        <end position="823"/>
    </location>
</feature>
<accession>A0ABV6H4K0</accession>
<dbReference type="InterPro" id="IPR003593">
    <property type="entry name" value="AAA+_ATPase"/>
</dbReference>
<evidence type="ECO:0000256" key="1">
    <source>
        <dbReference type="ARBA" id="ARBA00004651"/>
    </source>
</evidence>
<proteinExistence type="predicted"/>
<dbReference type="CDD" id="cd18546">
    <property type="entry name" value="ABC_6TM_Rv0194_D2_like"/>
    <property type="match status" value="1"/>
</dbReference>
<evidence type="ECO:0000256" key="3">
    <source>
        <dbReference type="ARBA" id="ARBA00022741"/>
    </source>
</evidence>
<keyword evidence="12" id="KW-1185">Reference proteome</keyword>
<evidence type="ECO:0000313" key="11">
    <source>
        <dbReference type="EMBL" id="MFC0313499.1"/>
    </source>
</evidence>
<feature type="transmembrane region" description="Helical" evidence="8">
    <location>
        <begin position="265"/>
        <end position="284"/>
    </location>
</feature>
<feature type="domain" description="ABC transmembrane type-1" evidence="10">
    <location>
        <begin position="20"/>
        <end position="302"/>
    </location>
</feature>
<organism evidence="11 12">
    <name type="scientific">Gordonia phosphorivorans</name>
    <dbReference type="NCBI Taxonomy" id="1056982"/>
    <lineage>
        <taxon>Bacteria</taxon>
        <taxon>Bacillati</taxon>
        <taxon>Actinomycetota</taxon>
        <taxon>Actinomycetes</taxon>
        <taxon>Mycobacteriales</taxon>
        <taxon>Gordoniaceae</taxon>
        <taxon>Gordonia</taxon>
    </lineage>
</organism>
<evidence type="ECO:0000259" key="9">
    <source>
        <dbReference type="PROSITE" id="PS50893"/>
    </source>
</evidence>
<sequence length="1256" mass="131400">MTGWLAQLAARVLVHRRLVLVTAAVTLGAVAADLVTPLLARSAIDHATGATTGGVALSILVVALVVAAVVRYGCQFGRRLTAGKLSIVVQDGLRRSMLDTLLHLDGRAHEQIRTGQVVSRSISDLQVVQSLLAMAPLALGGAVQVVLAIGIMAWLSPLLTVVALTVIPLVALVAYRGRRRLFAATWSAQQAAADLAGHVEETVTGVRVVKGFGQEERATDELAALGRTLYRLRLRAARLAARFTPTMAAIPQLGMVAVIVLGGWLAYTGAITAGTFLAFSTYLATMTGLARILTNLVISAQLAGASASRVFEVIDHPRDEALANDAVLPDGPLGVALTGVGFAHGDRTVLSDVDLTAAPGECVAVVGGPGSGKSTLAALLGGGYRPDRGSVALVDASGTAYEVGALAPDALHSALSVAFDEPFLYSDTIAANVALGPLPAPATATPELRAATDQAAATAFIEALPDGFATRVGERGLTLSGGQRQRIALARAFYARPRVLVLDDATSAVDAVTEAQILGHLRERGTTMLVFAHRRSTLAIADRVVVLDGGRVVDAGTVAELEDRSPRFRELMALPGTTEQDERAAAAVARQQQIGLDELWRPESQHPPTPQASAAARAAVAPPPARPGTGRGGGNMSSALGAMAATPELTAAVAALPPADEDPHVDVDLQRRERPDFSLGQILRPVRGLLAVVLGAVVLDTLIGLGFPSLARMVLDAGTSGRTDVLWTALAIGLALVLAGALVGALNTLISARAGERVLYGLRIRSYAHLQRLGLDYYERELSGRIMTRMTTDVDALSGFIQSGLTSAAVAVLTVFGVFGALLITDWRLGLLVLPVFPILAVATVWFRRVSGRSYTRTRELISAVNADFQENIAGLGTTRAYRHTAVARARFDALCDRWVRARMTSQRAVAVYFPFIMFCADLAAAGAIGLGAAQIASGRLSAGTLVAFVLYLAMLFGPVQQLTSVFDAYQQAVVGLRRIGDLLATPSSLVEAGDAHVPVPAGRADVRLEAVGFAYPGAATDALGRVDLQLPPGTSLALVGPTGAGKSTIVKLLARFYDPVRGRLTYNGADLRRLDLHRYRARLGVVPQEPHLFAGTVAENIAYGRPDADRAAIAEAARRVGAARMIADLPGGMNFAISERGRSLSSGQRQLIALARAELVEPELILLDEATATLDQATEAQVLAAGSALARRRTSVIVAHRLATAARADRIAVVESGAIVELGTHEELLAANGAYARLWAAGVAPEEAPVSTTTG</sequence>
<reference evidence="11 12" key="1">
    <citation type="submission" date="2024-09" db="EMBL/GenBank/DDBJ databases">
        <authorList>
            <person name="Sun Q."/>
            <person name="Mori K."/>
        </authorList>
    </citation>
    <scope>NUCLEOTIDE SEQUENCE [LARGE SCALE GENOMIC DNA]</scope>
    <source>
        <strain evidence="11 12">CCM 7957</strain>
    </source>
</reference>
<comment type="caution">
    <text evidence="11">The sequence shown here is derived from an EMBL/GenBank/DDBJ whole genome shotgun (WGS) entry which is preliminary data.</text>
</comment>
<dbReference type="InterPro" id="IPR017871">
    <property type="entry name" value="ABC_transporter-like_CS"/>
</dbReference>
<evidence type="ECO:0000256" key="5">
    <source>
        <dbReference type="ARBA" id="ARBA00022989"/>
    </source>
</evidence>
<keyword evidence="2 8" id="KW-0812">Transmembrane</keyword>
<evidence type="ECO:0000256" key="2">
    <source>
        <dbReference type="ARBA" id="ARBA00022692"/>
    </source>
</evidence>
<dbReference type="PANTHER" id="PTHR24221:SF629">
    <property type="entry name" value="MULTIDRUG EFFLUX ATP-BINDING_PERMEASE PROTEIN RV0194"/>
    <property type="match status" value="1"/>
</dbReference>
<dbReference type="InterPro" id="IPR027417">
    <property type="entry name" value="P-loop_NTPase"/>
</dbReference>
<gene>
    <name evidence="11" type="ORF">ACFFJD_01360</name>
</gene>
<dbReference type="Gene3D" id="1.20.1560.10">
    <property type="entry name" value="ABC transporter type 1, transmembrane domain"/>
    <property type="match status" value="2"/>
</dbReference>
<dbReference type="RefSeq" id="WP_382359767.1">
    <property type="nucleotide sequence ID" value="NZ_JBHLWV010000005.1"/>
</dbReference>
<feature type="transmembrane region" description="Helical" evidence="8">
    <location>
        <begin position="910"/>
        <end position="931"/>
    </location>
</feature>
<feature type="transmembrane region" description="Helical" evidence="8">
    <location>
        <begin position="727"/>
        <end position="750"/>
    </location>
</feature>
<dbReference type="GO" id="GO:0005524">
    <property type="term" value="F:ATP binding"/>
    <property type="evidence" value="ECO:0007669"/>
    <property type="project" value="UniProtKB-KW"/>
</dbReference>
<feature type="transmembrane region" description="Helical" evidence="8">
    <location>
        <begin position="829"/>
        <end position="847"/>
    </location>
</feature>
<feature type="compositionally biased region" description="Low complexity" evidence="7">
    <location>
        <begin position="611"/>
        <end position="620"/>
    </location>
</feature>
<name>A0ABV6H4K0_9ACTN</name>
<feature type="domain" description="ABC transporter" evidence="9">
    <location>
        <begin position="1007"/>
        <end position="1242"/>
    </location>
</feature>
<dbReference type="InterPro" id="IPR039421">
    <property type="entry name" value="Type_1_exporter"/>
</dbReference>
<dbReference type="InterPro" id="IPR011527">
    <property type="entry name" value="ABC1_TM_dom"/>
</dbReference>
<evidence type="ECO:0000256" key="7">
    <source>
        <dbReference type="SAM" id="MobiDB-lite"/>
    </source>
</evidence>
<keyword evidence="6 8" id="KW-0472">Membrane</keyword>
<feature type="transmembrane region" description="Helical" evidence="8">
    <location>
        <begin position="937"/>
        <end position="957"/>
    </location>
</feature>
<dbReference type="Proteomes" id="UP001589783">
    <property type="component" value="Unassembled WGS sequence"/>
</dbReference>
<feature type="region of interest" description="Disordered" evidence="7">
    <location>
        <begin position="599"/>
        <end position="639"/>
    </location>
</feature>
<feature type="transmembrane region" description="Helical" evidence="8">
    <location>
        <begin position="55"/>
        <end position="74"/>
    </location>
</feature>
<dbReference type="InterPro" id="IPR036640">
    <property type="entry name" value="ABC1_TM_sf"/>
</dbReference>
<keyword evidence="3" id="KW-0547">Nucleotide-binding</keyword>
<evidence type="ECO:0000259" key="10">
    <source>
        <dbReference type="PROSITE" id="PS50929"/>
    </source>
</evidence>
<evidence type="ECO:0000256" key="4">
    <source>
        <dbReference type="ARBA" id="ARBA00022840"/>
    </source>
</evidence>
<dbReference type="Gene3D" id="3.40.50.300">
    <property type="entry name" value="P-loop containing nucleotide triphosphate hydrolases"/>
    <property type="match status" value="2"/>
</dbReference>
<dbReference type="Pfam" id="PF00664">
    <property type="entry name" value="ABC_membrane"/>
    <property type="match status" value="2"/>
</dbReference>
<dbReference type="SUPFAM" id="SSF90123">
    <property type="entry name" value="ABC transporter transmembrane region"/>
    <property type="match status" value="2"/>
</dbReference>
<dbReference type="Pfam" id="PF00005">
    <property type="entry name" value="ABC_tran"/>
    <property type="match status" value="2"/>
</dbReference>
<feature type="transmembrane region" description="Helical" evidence="8">
    <location>
        <begin position="130"/>
        <end position="152"/>
    </location>
</feature>
<dbReference type="PROSITE" id="PS50893">
    <property type="entry name" value="ABC_TRANSPORTER_2"/>
    <property type="match status" value="2"/>
</dbReference>
<dbReference type="EMBL" id="JBHLWV010000005">
    <property type="protein sequence ID" value="MFC0313499.1"/>
    <property type="molecule type" value="Genomic_DNA"/>
</dbReference>
<dbReference type="CDD" id="cd18543">
    <property type="entry name" value="ABC_6TM_Rv0194_D1_like"/>
    <property type="match status" value="1"/>
</dbReference>
<evidence type="ECO:0000256" key="8">
    <source>
        <dbReference type="SAM" id="Phobius"/>
    </source>
</evidence>
<dbReference type="PROSITE" id="PS50929">
    <property type="entry name" value="ABC_TM1F"/>
    <property type="match status" value="2"/>
</dbReference>
<keyword evidence="4 11" id="KW-0067">ATP-binding</keyword>
<protein>
    <submittedName>
        <fullName evidence="11">ABC transporter ATP-binding protein</fullName>
    </submittedName>
</protein>
<keyword evidence="5 8" id="KW-1133">Transmembrane helix</keyword>
<feature type="domain" description="ABC transmembrane type-1" evidence="10">
    <location>
        <begin position="691"/>
        <end position="972"/>
    </location>
</feature>
<dbReference type="SUPFAM" id="SSF52540">
    <property type="entry name" value="P-loop containing nucleoside triphosphate hydrolases"/>
    <property type="match status" value="2"/>
</dbReference>
<dbReference type="PANTHER" id="PTHR24221">
    <property type="entry name" value="ATP-BINDING CASSETTE SUB-FAMILY B"/>
    <property type="match status" value="1"/>
</dbReference>
<dbReference type="PROSITE" id="PS00211">
    <property type="entry name" value="ABC_TRANSPORTER_1"/>
    <property type="match status" value="1"/>
</dbReference>
<comment type="subcellular location">
    <subcellularLocation>
        <location evidence="1">Cell membrane</location>
        <topology evidence="1">Multi-pass membrane protein</topology>
    </subcellularLocation>
</comment>
<evidence type="ECO:0000313" key="12">
    <source>
        <dbReference type="Proteomes" id="UP001589783"/>
    </source>
</evidence>
<feature type="transmembrane region" description="Helical" evidence="8">
    <location>
        <begin position="158"/>
        <end position="175"/>
    </location>
</feature>
<dbReference type="SMART" id="SM00382">
    <property type="entry name" value="AAA"/>
    <property type="match status" value="2"/>
</dbReference>
<feature type="transmembrane region" description="Helical" evidence="8">
    <location>
        <begin position="688"/>
        <end position="707"/>
    </location>
</feature>
<dbReference type="InterPro" id="IPR003439">
    <property type="entry name" value="ABC_transporter-like_ATP-bd"/>
</dbReference>
<feature type="transmembrane region" description="Helical" evidence="8">
    <location>
        <begin position="239"/>
        <end position="259"/>
    </location>
</feature>
<evidence type="ECO:0000256" key="6">
    <source>
        <dbReference type="ARBA" id="ARBA00023136"/>
    </source>
</evidence>